<dbReference type="RefSeq" id="WP_053177428.1">
    <property type="nucleotide sequence ID" value="NZ_LGUV01000392.1"/>
</dbReference>
<evidence type="ECO:0000256" key="10">
    <source>
        <dbReference type="ARBA" id="ARBA00023136"/>
    </source>
</evidence>
<dbReference type="InterPro" id="IPR041489">
    <property type="entry name" value="PDZ_6"/>
</dbReference>
<dbReference type="InterPro" id="IPR004387">
    <property type="entry name" value="Pept_M50_Zn"/>
</dbReference>
<keyword evidence="6" id="KW-0378">Hydrolase</keyword>
<evidence type="ECO:0000256" key="9">
    <source>
        <dbReference type="ARBA" id="ARBA00023049"/>
    </source>
</evidence>
<comment type="subcellular location">
    <subcellularLocation>
        <location evidence="2">Membrane</location>
        <topology evidence="2">Multi-pass membrane protein</topology>
    </subcellularLocation>
</comment>
<keyword evidence="4 13" id="KW-0645">Protease</keyword>
<accession>A0A0L8M185</accession>
<dbReference type="Proteomes" id="UP000037084">
    <property type="component" value="Unassembled WGS sequence"/>
</dbReference>
<evidence type="ECO:0000256" key="6">
    <source>
        <dbReference type="ARBA" id="ARBA00022801"/>
    </source>
</evidence>
<name>A0A0L8M185_STRVG</name>
<dbReference type="GO" id="GO:0004222">
    <property type="term" value="F:metalloendopeptidase activity"/>
    <property type="evidence" value="ECO:0007669"/>
    <property type="project" value="InterPro"/>
</dbReference>
<evidence type="ECO:0000256" key="2">
    <source>
        <dbReference type="ARBA" id="ARBA00004141"/>
    </source>
</evidence>
<comment type="caution">
    <text evidence="13">The sequence shown here is derived from an EMBL/GenBank/DDBJ whole genome shotgun (WGS) entry which is preliminary data.</text>
</comment>
<dbReference type="Pfam" id="PF02163">
    <property type="entry name" value="Peptidase_M50"/>
    <property type="match status" value="1"/>
</dbReference>
<sequence>MTLLMTVLGVVVFAVGLLVSIAWHELGHLSTAKVFGIRVPQYMVGFGPTIWSRRKGETEYGIKAIPMGGYIRMIGMFPPGEDGKVTARSTSPFRSMIEDARSAAYEELQPGDESRLFYTRKPWKRVIVMFAGPFMNLILAVAIFLTTLMAFGLNTQTTSVATVSDCVIQQSEKRDKCAPGDPAAPAKAAGLKAGDKIVAFNGRTVGDWSALQKDIRATVGPATITVERAGGRVDLTANLIENKVAKTDGSGRYVKDEYVTAGFLGFAPASGYVPQSFGQSVDRMGEMMQAGVQSLVALPSKVPDLWNAAFNGAERKQDSPMGVVGAARVSGEIFTLDIPAQHQLVFFLNLLAGFNLSLFLFNMLPLLPLDGGHIAGALWESVRRGVARIFRRPDPGPFDVAKLMPVAYVVAGLFICFTLLVMVADVVNPIKIT</sequence>
<evidence type="ECO:0000259" key="12">
    <source>
        <dbReference type="PROSITE" id="PS50106"/>
    </source>
</evidence>
<dbReference type="GO" id="GO:0016020">
    <property type="term" value="C:membrane"/>
    <property type="evidence" value="ECO:0007669"/>
    <property type="project" value="UniProtKB-SubCell"/>
</dbReference>
<dbReference type="InterPro" id="IPR036034">
    <property type="entry name" value="PDZ_sf"/>
</dbReference>
<dbReference type="PANTHER" id="PTHR42837">
    <property type="entry name" value="REGULATOR OF SIGMA-E PROTEASE RSEP"/>
    <property type="match status" value="1"/>
</dbReference>
<dbReference type="AlphaFoldDB" id="A0A0L8M185"/>
<proteinExistence type="inferred from homology"/>
<dbReference type="PANTHER" id="PTHR42837:SF2">
    <property type="entry name" value="MEMBRANE METALLOPROTEASE ARASP2, CHLOROPLASTIC-RELATED"/>
    <property type="match status" value="1"/>
</dbReference>
<keyword evidence="5 11" id="KW-0812">Transmembrane</keyword>
<evidence type="ECO:0000256" key="8">
    <source>
        <dbReference type="ARBA" id="ARBA00022989"/>
    </source>
</evidence>
<dbReference type="CDD" id="cd06163">
    <property type="entry name" value="S2P-M50_PDZ_RseP-like"/>
    <property type="match status" value="1"/>
</dbReference>
<evidence type="ECO:0000256" key="5">
    <source>
        <dbReference type="ARBA" id="ARBA00022692"/>
    </source>
</evidence>
<keyword evidence="7" id="KW-0862">Zinc</keyword>
<evidence type="ECO:0000313" key="13">
    <source>
        <dbReference type="EMBL" id="KOG44104.1"/>
    </source>
</evidence>
<comment type="similarity">
    <text evidence="3">Belongs to the peptidase M50B family.</text>
</comment>
<organism evidence="13 14">
    <name type="scientific">Streptomyces virginiae</name>
    <name type="common">Streptomyces cinnamonensis</name>
    <dbReference type="NCBI Taxonomy" id="1961"/>
    <lineage>
        <taxon>Bacteria</taxon>
        <taxon>Bacillati</taxon>
        <taxon>Actinomycetota</taxon>
        <taxon>Actinomycetes</taxon>
        <taxon>Kitasatosporales</taxon>
        <taxon>Streptomycetaceae</taxon>
        <taxon>Streptomyces</taxon>
    </lineage>
</organism>
<dbReference type="InterPro" id="IPR001478">
    <property type="entry name" value="PDZ"/>
</dbReference>
<feature type="domain" description="PDZ" evidence="12">
    <location>
        <begin position="179"/>
        <end position="205"/>
    </location>
</feature>
<dbReference type="EMBL" id="LGUV01000392">
    <property type="protein sequence ID" value="KOG44104.1"/>
    <property type="molecule type" value="Genomic_DNA"/>
</dbReference>
<keyword evidence="9 13" id="KW-0482">Metalloprotease</keyword>
<keyword evidence="8 11" id="KW-1133">Transmembrane helix</keyword>
<comment type="cofactor">
    <cofactor evidence="1">
        <name>Zn(2+)</name>
        <dbReference type="ChEBI" id="CHEBI:29105"/>
    </cofactor>
</comment>
<evidence type="ECO:0000256" key="1">
    <source>
        <dbReference type="ARBA" id="ARBA00001947"/>
    </source>
</evidence>
<feature type="transmembrane region" description="Helical" evidence="11">
    <location>
        <begin position="126"/>
        <end position="151"/>
    </location>
</feature>
<dbReference type="eggNOG" id="COG0750">
    <property type="taxonomic scope" value="Bacteria"/>
</dbReference>
<evidence type="ECO:0000256" key="11">
    <source>
        <dbReference type="SAM" id="Phobius"/>
    </source>
</evidence>
<evidence type="ECO:0000313" key="14">
    <source>
        <dbReference type="Proteomes" id="UP000037084"/>
    </source>
</evidence>
<dbReference type="GO" id="GO:0006508">
    <property type="term" value="P:proteolysis"/>
    <property type="evidence" value="ECO:0007669"/>
    <property type="project" value="UniProtKB-KW"/>
</dbReference>
<keyword evidence="10 11" id="KW-0472">Membrane</keyword>
<reference evidence="14" key="1">
    <citation type="submission" date="2015-07" db="EMBL/GenBank/DDBJ databases">
        <authorList>
            <consortium name="Consortium for Microbial Forensics and Genomics (microFORGE)"/>
            <person name="Knight B.M."/>
            <person name="Roberts D.P."/>
            <person name="Lin D."/>
            <person name="Hari K."/>
            <person name="Fletcher J."/>
            <person name="Melcher U."/>
            <person name="Blagden T."/>
            <person name="Winegar R.A."/>
        </authorList>
    </citation>
    <scope>NUCLEOTIDE SEQUENCE [LARGE SCALE GENOMIC DNA]</scope>
    <source>
        <strain evidence="14">NRRL B-1447</strain>
    </source>
</reference>
<dbReference type="PROSITE" id="PS50106">
    <property type="entry name" value="PDZ"/>
    <property type="match status" value="1"/>
</dbReference>
<evidence type="ECO:0000256" key="7">
    <source>
        <dbReference type="ARBA" id="ARBA00022833"/>
    </source>
</evidence>
<dbReference type="InterPro" id="IPR008915">
    <property type="entry name" value="Peptidase_M50"/>
</dbReference>
<dbReference type="SUPFAM" id="SSF50156">
    <property type="entry name" value="PDZ domain-like"/>
    <property type="match status" value="1"/>
</dbReference>
<gene>
    <name evidence="13" type="ORF">ADK75_36560</name>
</gene>
<dbReference type="Gene3D" id="2.30.42.10">
    <property type="match status" value="1"/>
</dbReference>
<dbReference type="PATRIC" id="fig|1961.12.peg.8064"/>
<dbReference type="OrthoDB" id="9782003at2"/>
<evidence type="ECO:0000256" key="4">
    <source>
        <dbReference type="ARBA" id="ARBA00022670"/>
    </source>
</evidence>
<feature type="transmembrane region" description="Helical" evidence="11">
    <location>
        <begin position="406"/>
        <end position="427"/>
    </location>
</feature>
<evidence type="ECO:0000256" key="3">
    <source>
        <dbReference type="ARBA" id="ARBA00007931"/>
    </source>
</evidence>
<feature type="transmembrane region" description="Helical" evidence="11">
    <location>
        <begin position="344"/>
        <end position="364"/>
    </location>
</feature>
<protein>
    <submittedName>
        <fullName evidence="13">Zinc metalloprotease</fullName>
    </submittedName>
</protein>
<dbReference type="Pfam" id="PF17820">
    <property type="entry name" value="PDZ_6"/>
    <property type="match status" value="1"/>
</dbReference>